<name>A0A8S5V3H1_9CAUD</name>
<organism evidence="1">
    <name type="scientific">Siphoviridae sp. ctt0c4</name>
    <dbReference type="NCBI Taxonomy" id="2825702"/>
    <lineage>
        <taxon>Viruses</taxon>
        <taxon>Duplodnaviria</taxon>
        <taxon>Heunggongvirae</taxon>
        <taxon>Uroviricota</taxon>
        <taxon>Caudoviricetes</taxon>
    </lineage>
</organism>
<protein>
    <submittedName>
        <fullName evidence="1">Uncharacterized protein</fullName>
    </submittedName>
</protein>
<dbReference type="EMBL" id="BK016188">
    <property type="protein sequence ID" value="DAG01167.1"/>
    <property type="molecule type" value="Genomic_DNA"/>
</dbReference>
<proteinExistence type="predicted"/>
<reference evidence="1" key="1">
    <citation type="journal article" date="2021" name="Proc. Natl. Acad. Sci. U.S.A.">
        <title>A Catalog of Tens of Thousands of Viruses from Human Metagenomes Reveals Hidden Associations with Chronic Diseases.</title>
        <authorList>
            <person name="Tisza M.J."/>
            <person name="Buck C.B."/>
        </authorList>
    </citation>
    <scope>NUCLEOTIDE SEQUENCE</scope>
    <source>
        <strain evidence="1">Ctt0c4</strain>
    </source>
</reference>
<evidence type="ECO:0000313" key="1">
    <source>
        <dbReference type="EMBL" id="DAG01167.1"/>
    </source>
</evidence>
<accession>A0A8S5V3H1</accession>
<sequence>METKEKQIDFCQRVNDIYMKLTGDYNKDDHYFDSCSFYPAGTLVDRQGRTIMKDKYIIRGRYTDFIREFDHNPTDREINNALVYRFGLDSRFLMD</sequence>